<protein>
    <submittedName>
        <fullName evidence="2">Uncharacterized protein</fullName>
    </submittedName>
</protein>
<dbReference type="AlphaFoldDB" id="A0ABD3PT02"/>
<dbReference type="EMBL" id="JABMIG020000120">
    <property type="protein sequence ID" value="KAL3790968.1"/>
    <property type="molecule type" value="Genomic_DNA"/>
</dbReference>
<name>A0ABD3PT02_9STRA</name>
<proteinExistence type="predicted"/>
<feature type="region of interest" description="Disordered" evidence="1">
    <location>
        <begin position="43"/>
        <end position="67"/>
    </location>
</feature>
<reference evidence="2 3" key="1">
    <citation type="journal article" date="2020" name="G3 (Bethesda)">
        <title>Improved Reference Genome for Cyclotella cryptica CCMP332, a Model for Cell Wall Morphogenesis, Salinity Adaptation, and Lipid Production in Diatoms (Bacillariophyta).</title>
        <authorList>
            <person name="Roberts W.R."/>
            <person name="Downey K.M."/>
            <person name="Ruck E.C."/>
            <person name="Traller J.C."/>
            <person name="Alverson A.J."/>
        </authorList>
    </citation>
    <scope>NUCLEOTIDE SEQUENCE [LARGE SCALE GENOMIC DNA]</scope>
    <source>
        <strain evidence="2 3">CCMP332</strain>
    </source>
</reference>
<sequence>MLFFTFPMQLLCHHRLYCGSHNPQTKQATVNTNTICDNKEKQQLQLQGPDLNDPSTKTDSSVAMRTG</sequence>
<organism evidence="2 3">
    <name type="scientific">Cyclotella cryptica</name>
    <dbReference type="NCBI Taxonomy" id="29204"/>
    <lineage>
        <taxon>Eukaryota</taxon>
        <taxon>Sar</taxon>
        <taxon>Stramenopiles</taxon>
        <taxon>Ochrophyta</taxon>
        <taxon>Bacillariophyta</taxon>
        <taxon>Coscinodiscophyceae</taxon>
        <taxon>Thalassiosirophycidae</taxon>
        <taxon>Stephanodiscales</taxon>
        <taxon>Stephanodiscaceae</taxon>
        <taxon>Cyclotella</taxon>
    </lineage>
</organism>
<keyword evidence="3" id="KW-1185">Reference proteome</keyword>
<evidence type="ECO:0000313" key="3">
    <source>
        <dbReference type="Proteomes" id="UP001516023"/>
    </source>
</evidence>
<evidence type="ECO:0000313" key="2">
    <source>
        <dbReference type="EMBL" id="KAL3790968.1"/>
    </source>
</evidence>
<feature type="compositionally biased region" description="Polar residues" evidence="1">
    <location>
        <begin position="53"/>
        <end position="67"/>
    </location>
</feature>
<evidence type="ECO:0000256" key="1">
    <source>
        <dbReference type="SAM" id="MobiDB-lite"/>
    </source>
</evidence>
<comment type="caution">
    <text evidence="2">The sequence shown here is derived from an EMBL/GenBank/DDBJ whole genome shotgun (WGS) entry which is preliminary data.</text>
</comment>
<gene>
    <name evidence="2" type="ORF">HJC23_004950</name>
</gene>
<accession>A0ABD3PT02</accession>
<dbReference type="Proteomes" id="UP001516023">
    <property type="component" value="Unassembled WGS sequence"/>
</dbReference>